<comment type="function">
    <text evidence="3">Transcription factor that mediates a transcriptional program in various innate and adaptive immune tissue-resident lymphocyte T cell types such as tissue-resident memory T (Trm), natural killer (trNK) and natural killer T (NKT) cells and negatively regulates gene expression of proteins that promote the egress of tissue-resident T-cell populations from non-lymphoid organs. Plays a role in the development, retention and long-term establishment of adaptive and innate tissue-resident lymphocyte T cell types in non-lymphoid organs, such as the skin and gut, but also in other nonbarrier tissues like liver and kidney, and therefore may provide immediate immunological protection against reactivating infections or viral reinfection. Binds specifically to the PRDI element in the promoter of the beta-interferon gene. Drives the maturation of B-lymphocytes into Ig secreting cells. Associates with the transcriptional repressor ZNF683 to chromatin at gene promoter regions.</text>
</comment>
<dbReference type="PANTHER" id="PTHR16515:SF64">
    <property type="entry name" value="PR DOMAIN ZINC FINGER PROTEIN 1"/>
    <property type="match status" value="1"/>
</dbReference>
<dbReference type="SUPFAM" id="SSF57667">
    <property type="entry name" value="beta-beta-alpha zinc fingers"/>
    <property type="match status" value="1"/>
</dbReference>
<keyword evidence="2" id="KW-0804">Transcription</keyword>
<evidence type="ECO:0000259" key="6">
    <source>
        <dbReference type="PROSITE" id="PS50157"/>
    </source>
</evidence>
<keyword evidence="4" id="KW-0862">Zinc</keyword>
<evidence type="ECO:0000256" key="2">
    <source>
        <dbReference type="ARBA" id="ARBA00023163"/>
    </source>
</evidence>
<feature type="domain" description="SET" evidence="7">
    <location>
        <begin position="46"/>
        <end position="161"/>
    </location>
</feature>
<keyword evidence="4" id="KW-0863">Zinc-finger</keyword>
<gene>
    <name evidence="8" type="ORF">H4Q32_006261</name>
</gene>
<keyword evidence="9" id="KW-1185">Reference proteome</keyword>
<evidence type="ECO:0000256" key="3">
    <source>
        <dbReference type="PIRNR" id="PIRNR013212"/>
    </source>
</evidence>
<dbReference type="Proteomes" id="UP000830375">
    <property type="component" value="Unassembled WGS sequence"/>
</dbReference>
<dbReference type="InterPro" id="IPR036236">
    <property type="entry name" value="Znf_C2H2_sf"/>
</dbReference>
<proteinExistence type="inferred from homology"/>
<dbReference type="PIRSF" id="PIRSF013212">
    <property type="entry name" value="PRDM1"/>
    <property type="match status" value="1"/>
</dbReference>
<dbReference type="Gene3D" id="3.30.160.60">
    <property type="entry name" value="Classic Zinc Finger"/>
    <property type="match status" value="2"/>
</dbReference>
<comment type="similarity">
    <text evidence="3">Belongs to the class V-like SAM-binding methyltransferase superfamily.</text>
</comment>
<feature type="compositionally biased region" description="Low complexity" evidence="5">
    <location>
        <begin position="428"/>
        <end position="438"/>
    </location>
</feature>
<evidence type="ECO:0000256" key="4">
    <source>
        <dbReference type="PROSITE-ProRule" id="PRU00042"/>
    </source>
</evidence>
<dbReference type="InterPro" id="IPR050331">
    <property type="entry name" value="Zinc_finger"/>
</dbReference>
<organism evidence="8 9">
    <name type="scientific">Labeo rohita</name>
    <name type="common">Indian major carp</name>
    <name type="synonym">Cyprinus rohita</name>
    <dbReference type="NCBI Taxonomy" id="84645"/>
    <lineage>
        <taxon>Eukaryota</taxon>
        <taxon>Metazoa</taxon>
        <taxon>Chordata</taxon>
        <taxon>Craniata</taxon>
        <taxon>Vertebrata</taxon>
        <taxon>Euteleostomi</taxon>
        <taxon>Actinopterygii</taxon>
        <taxon>Neopterygii</taxon>
        <taxon>Teleostei</taxon>
        <taxon>Ostariophysi</taxon>
        <taxon>Cypriniformes</taxon>
        <taxon>Cyprinidae</taxon>
        <taxon>Labeoninae</taxon>
        <taxon>Labeonini</taxon>
        <taxon>Labeo</taxon>
    </lineage>
</organism>
<feature type="domain" description="C2H2-type" evidence="6">
    <location>
        <begin position="460"/>
        <end position="500"/>
    </location>
</feature>
<comment type="caution">
    <text evidence="8">The sequence shown here is derived from an EMBL/GenBank/DDBJ whole genome shotgun (WGS) entry which is preliminary data.</text>
</comment>
<evidence type="ECO:0000256" key="5">
    <source>
        <dbReference type="SAM" id="MobiDB-lite"/>
    </source>
</evidence>
<evidence type="ECO:0000259" key="7">
    <source>
        <dbReference type="PROSITE" id="PS50280"/>
    </source>
</evidence>
<protein>
    <recommendedName>
        <fullName evidence="3">PR domain zinc finger protein 1</fullName>
        <ecNumber evidence="3">2.1.1.-</ecNumber>
    </recommendedName>
</protein>
<dbReference type="InterPro" id="IPR013087">
    <property type="entry name" value="Znf_C2H2_type"/>
</dbReference>
<dbReference type="InterPro" id="IPR046341">
    <property type="entry name" value="SET_dom_sf"/>
</dbReference>
<feature type="region of interest" description="Disordered" evidence="5">
    <location>
        <begin position="195"/>
        <end position="219"/>
    </location>
</feature>
<dbReference type="SMART" id="SM00355">
    <property type="entry name" value="ZnF_C2H2"/>
    <property type="match status" value="3"/>
</dbReference>
<dbReference type="PANTHER" id="PTHR16515">
    <property type="entry name" value="PR DOMAIN ZINC FINGER PROTEIN"/>
    <property type="match status" value="1"/>
</dbReference>
<dbReference type="PROSITE" id="PS50157">
    <property type="entry name" value="ZINC_FINGER_C2H2_2"/>
    <property type="match status" value="3"/>
</dbReference>
<dbReference type="Pfam" id="PF21549">
    <property type="entry name" value="PRDM2_PR"/>
    <property type="match status" value="1"/>
</dbReference>
<keyword evidence="1" id="KW-0805">Transcription regulation</keyword>
<dbReference type="InterPro" id="IPR044413">
    <property type="entry name" value="PRDM1_PR-SET"/>
</dbReference>
<evidence type="ECO:0000256" key="1">
    <source>
        <dbReference type="ARBA" id="ARBA00023015"/>
    </source>
</evidence>
<dbReference type="Gene3D" id="2.170.270.10">
    <property type="entry name" value="SET domain"/>
    <property type="match status" value="1"/>
</dbReference>
<feature type="domain" description="C2H2-type" evidence="6">
    <location>
        <begin position="501"/>
        <end position="528"/>
    </location>
</feature>
<dbReference type="CDD" id="cd19187">
    <property type="entry name" value="PR-SET_PRDM1"/>
    <property type="match status" value="1"/>
</dbReference>
<dbReference type="EC" id="2.1.1.-" evidence="3"/>
<dbReference type="SUPFAM" id="SSF82199">
    <property type="entry name" value="SET domain"/>
    <property type="match status" value="1"/>
</dbReference>
<dbReference type="SMART" id="SM00317">
    <property type="entry name" value="SET"/>
    <property type="match status" value="1"/>
</dbReference>
<name>A0ABQ8LQJ4_LABRO</name>
<dbReference type="EMBL" id="JACTAM010000019">
    <property type="protein sequence ID" value="KAI2652927.1"/>
    <property type="molecule type" value="Genomic_DNA"/>
</dbReference>
<feature type="region of interest" description="Disordered" evidence="5">
    <location>
        <begin position="383"/>
        <end position="408"/>
    </location>
</feature>
<dbReference type="InterPro" id="IPR016608">
    <property type="entry name" value="PRDM1"/>
</dbReference>
<dbReference type="InterPro" id="IPR001214">
    <property type="entry name" value="SET_dom"/>
</dbReference>
<reference evidence="8 9" key="1">
    <citation type="submission" date="2022-01" db="EMBL/GenBank/DDBJ databases">
        <title>A high-quality chromosome-level genome assembly of rohu carp, Labeo rohita.</title>
        <authorList>
            <person name="Arick M.A. II"/>
            <person name="Hsu C.-Y."/>
            <person name="Magbanua Z."/>
            <person name="Pechanova O."/>
            <person name="Grover C."/>
            <person name="Miller E."/>
            <person name="Thrash A."/>
            <person name="Ezzel L."/>
            <person name="Alam S."/>
            <person name="Benzie J."/>
            <person name="Hamilton M."/>
            <person name="Karsi A."/>
            <person name="Lawrence M.L."/>
            <person name="Peterson D.G."/>
        </authorList>
    </citation>
    <scope>NUCLEOTIDE SEQUENCE [LARGE SCALE GENOMIC DNA]</scope>
    <source>
        <strain evidence="9">BAU-BD-2019</strain>
        <tissue evidence="8">Blood</tissue>
    </source>
</reference>
<evidence type="ECO:0000313" key="9">
    <source>
        <dbReference type="Proteomes" id="UP000830375"/>
    </source>
</evidence>
<comment type="subunit">
    <text evidence="3">Interacts with PRMT5. Interacts with FBXO10. Interacts with FBXO11.</text>
</comment>
<evidence type="ECO:0000313" key="8">
    <source>
        <dbReference type="EMBL" id="KAI2652927.1"/>
    </source>
</evidence>
<dbReference type="Pfam" id="PF00096">
    <property type="entry name" value="zf-C2H2"/>
    <property type="match status" value="1"/>
</dbReference>
<sequence length="652" mass="73885">MKLEASLEDMSEWREVDFALNCTYIVHDQASEPSFSLPKAMTSIPRNLTFQYSADNQVTGVFSKEYIPQGTRFGPLQGVIYTKENVPLHTNRKYFWRIYSGGHLHHFIDGYDVHRSNWMRYVNPARSLAEQNLVACQNGQEIFFYTIRPVEPKQELLVWYSPEFSQRLCGQQEQPDSLKPKYIPDIEYQKQPLPQYTYYPKQPPSPRKLQSEGQEDEVDEKIDVEVIERDTPPDTPDEQVVDFSKKIHKAASPEPVHSPLPNQKEMNLNIHPYPTLSPPQDLPLHLHGLYGHREGLISYPSLPSPRPLQAPYPLLPPYNPHYSRLLLPPYSPPFPSMLPSKGGLRYNGFLGSDGLPYPSISQPGLLPVTLPYPTPLHGGLKERIPNTPPRGAPATPELSPQPKQSPQQMFQKPFSECEEAINLSLATPKSMSPSSSSSPPAPGYKSLPYPLKKQNGKIKYECNVCLKTFGQLSNLKVCHKRFSSTSNLKTHLRLHSGEKPYQCKLCGVKFTQYIHLKLHRRLHSSRDRTHCCQACTRGFIHRFSLNLHQRSGFCPAARPEIPELRRAAEMVERFDASQEAETLPESAGEAQVDAALEKWLARSLESGEGKEDIGFLKAFAAVPHGVTAMGHHQERASVVHFNHRPSVKTEEE</sequence>
<comment type="subcellular location">
    <subcellularLocation>
        <location evidence="3">Nucleus</location>
    </subcellularLocation>
    <subcellularLocation>
        <location evidence="3">Cytoplasm</location>
    </subcellularLocation>
</comment>
<accession>A0ABQ8LQJ4</accession>
<dbReference type="PROSITE" id="PS00028">
    <property type="entry name" value="ZINC_FINGER_C2H2_1"/>
    <property type="match status" value="1"/>
</dbReference>
<keyword evidence="4" id="KW-0479">Metal-binding</keyword>
<dbReference type="PROSITE" id="PS50280">
    <property type="entry name" value="SET"/>
    <property type="match status" value="1"/>
</dbReference>
<feature type="region of interest" description="Disordered" evidence="5">
    <location>
        <begin position="427"/>
        <end position="448"/>
    </location>
</feature>
<feature type="domain" description="C2H2-type" evidence="6">
    <location>
        <begin position="530"/>
        <end position="559"/>
    </location>
</feature>